<protein>
    <recommendedName>
        <fullName evidence="8">DDE Tnp4 domain-containing protein</fullName>
    </recommendedName>
</protein>
<dbReference type="Proteomes" id="UP000683360">
    <property type="component" value="Unassembled WGS sequence"/>
</dbReference>
<name>A0A8S3QL23_MYTED</name>
<evidence type="ECO:0000256" key="1">
    <source>
        <dbReference type="ARBA" id="ARBA00001968"/>
    </source>
</evidence>
<feature type="domain" description="DDE Tnp4" evidence="8">
    <location>
        <begin position="153"/>
        <end position="285"/>
    </location>
</feature>
<comment type="subcellular location">
    <subcellularLocation>
        <location evidence="2">Nucleus</location>
    </subcellularLocation>
</comment>
<dbReference type="PANTHER" id="PTHR22930">
    <property type="match status" value="1"/>
</dbReference>
<sequence length="289" mass="33072">MLFIDLASKPCTERALWAKERTNDRYIDAISVWSDLDWRHNTRISKETFSFLEEELGPHIKKKDTVMRSAVPVSKRLLMTLWYLGTQMDFRSLAALFGVGKSTSCIIVHEACMKIIRQVLTKTFIKFPRNQAADDVVSGFANLLGFTQTVGAIDGTHIPIIAPSENSSDFYNRKGYYSIIMQAVIDHSYKFIDILVGWPRNIHNARVFRHSSLFEIGNQRLFLEKVLNLDNTHVPIHLIGDAAFPLLPWLMTPFKGKLTELQDKYNYKLSSARMVVENSFGRLKTVQAI</sequence>
<dbReference type="InterPro" id="IPR045249">
    <property type="entry name" value="HARBI1-like"/>
</dbReference>
<organism evidence="9 10">
    <name type="scientific">Mytilus edulis</name>
    <name type="common">Blue mussel</name>
    <dbReference type="NCBI Taxonomy" id="6550"/>
    <lineage>
        <taxon>Eukaryota</taxon>
        <taxon>Metazoa</taxon>
        <taxon>Spiralia</taxon>
        <taxon>Lophotrochozoa</taxon>
        <taxon>Mollusca</taxon>
        <taxon>Bivalvia</taxon>
        <taxon>Autobranchia</taxon>
        <taxon>Pteriomorphia</taxon>
        <taxon>Mytilida</taxon>
        <taxon>Mytiloidea</taxon>
        <taxon>Mytilidae</taxon>
        <taxon>Mytilinae</taxon>
        <taxon>Mytilus</taxon>
    </lineage>
</organism>
<dbReference type="GO" id="GO:0016787">
    <property type="term" value="F:hydrolase activity"/>
    <property type="evidence" value="ECO:0007669"/>
    <property type="project" value="UniProtKB-KW"/>
</dbReference>
<comment type="similarity">
    <text evidence="3">Belongs to the HARBI1 family.</text>
</comment>
<gene>
    <name evidence="9" type="ORF">MEDL_10620</name>
</gene>
<evidence type="ECO:0000313" key="9">
    <source>
        <dbReference type="EMBL" id="CAG2195659.1"/>
    </source>
</evidence>
<proteinExistence type="inferred from homology"/>
<dbReference type="OrthoDB" id="2668416at2759"/>
<evidence type="ECO:0000256" key="3">
    <source>
        <dbReference type="ARBA" id="ARBA00006958"/>
    </source>
</evidence>
<comment type="cofactor">
    <cofactor evidence="1">
        <name>a divalent metal cation</name>
        <dbReference type="ChEBI" id="CHEBI:60240"/>
    </cofactor>
</comment>
<evidence type="ECO:0000313" key="10">
    <source>
        <dbReference type="Proteomes" id="UP000683360"/>
    </source>
</evidence>
<evidence type="ECO:0000259" key="8">
    <source>
        <dbReference type="Pfam" id="PF13359"/>
    </source>
</evidence>
<keyword evidence="4" id="KW-0540">Nuclease</keyword>
<dbReference type="GO" id="GO:0005634">
    <property type="term" value="C:nucleus"/>
    <property type="evidence" value="ECO:0007669"/>
    <property type="project" value="UniProtKB-SubCell"/>
</dbReference>
<keyword evidence="7" id="KW-0539">Nucleus</keyword>
<accession>A0A8S3QL23</accession>
<dbReference type="GO" id="GO:0004518">
    <property type="term" value="F:nuclease activity"/>
    <property type="evidence" value="ECO:0007669"/>
    <property type="project" value="UniProtKB-KW"/>
</dbReference>
<keyword evidence="5" id="KW-0479">Metal-binding</keyword>
<dbReference type="Pfam" id="PF13359">
    <property type="entry name" value="DDE_Tnp_4"/>
    <property type="match status" value="1"/>
</dbReference>
<reference evidence="9" key="1">
    <citation type="submission" date="2021-03" db="EMBL/GenBank/DDBJ databases">
        <authorList>
            <person name="Bekaert M."/>
        </authorList>
    </citation>
    <scope>NUCLEOTIDE SEQUENCE</scope>
</reference>
<evidence type="ECO:0000256" key="5">
    <source>
        <dbReference type="ARBA" id="ARBA00022723"/>
    </source>
</evidence>
<evidence type="ECO:0000256" key="4">
    <source>
        <dbReference type="ARBA" id="ARBA00022722"/>
    </source>
</evidence>
<keyword evidence="10" id="KW-1185">Reference proteome</keyword>
<keyword evidence="6" id="KW-0378">Hydrolase</keyword>
<evidence type="ECO:0000256" key="2">
    <source>
        <dbReference type="ARBA" id="ARBA00004123"/>
    </source>
</evidence>
<comment type="caution">
    <text evidence="9">The sequence shown here is derived from an EMBL/GenBank/DDBJ whole genome shotgun (WGS) entry which is preliminary data.</text>
</comment>
<dbReference type="PANTHER" id="PTHR22930:SF85">
    <property type="entry name" value="GH03217P-RELATED"/>
    <property type="match status" value="1"/>
</dbReference>
<dbReference type="EMBL" id="CAJPWZ010000527">
    <property type="protein sequence ID" value="CAG2195659.1"/>
    <property type="molecule type" value="Genomic_DNA"/>
</dbReference>
<evidence type="ECO:0000256" key="6">
    <source>
        <dbReference type="ARBA" id="ARBA00022801"/>
    </source>
</evidence>
<dbReference type="GO" id="GO:0046872">
    <property type="term" value="F:metal ion binding"/>
    <property type="evidence" value="ECO:0007669"/>
    <property type="project" value="UniProtKB-KW"/>
</dbReference>
<dbReference type="AlphaFoldDB" id="A0A8S3QL23"/>
<dbReference type="InterPro" id="IPR027806">
    <property type="entry name" value="HARBI1_dom"/>
</dbReference>
<evidence type="ECO:0000256" key="7">
    <source>
        <dbReference type="ARBA" id="ARBA00023242"/>
    </source>
</evidence>